<evidence type="ECO:0000256" key="1">
    <source>
        <dbReference type="PROSITE-ProRule" id="PRU00649"/>
    </source>
</evidence>
<feature type="region of interest" description="Disordered" evidence="2">
    <location>
        <begin position="403"/>
        <end position="429"/>
    </location>
</feature>
<dbReference type="EMBL" id="LR743594">
    <property type="protein sequence ID" value="CAA2623681.1"/>
    <property type="molecule type" value="Genomic_DNA"/>
</dbReference>
<sequence length="664" mass="70143">MTLEDFFAATEMKDGLTTLTRVEELLSVMKATVDSEVAGSSEATRQWAAVGSVLSATEKSECLNHFVQLNGLSFLNQWLQQSHKWSNDGSDDSVENLVNVLLGVLDRLPVDKEKSAASGIGSAVAQLYGHRSHDIRERARTLFNKWNHEEGTDSKSQSGLENGAPCDNGPVNPGFEDSPTDKEPGENGDSCSEGSSGDRIQDVRPPSDQNSPLVSSPAVHHESSIEPVAGFSPGGGEADSRVDDSSGKDSSDGSKDVEIGVNTEEIDTFRDNVGDEGTTGDLKEVEESGRLNDELDSMVSSASLKPTADADINEVERRSEAGLGVSEGDGASEEEDDLPVSKDPLCSSSPERSWGPNLEKKLRKLALGHRRGTILLFFRVQQSYGDASKGNCGFDLNEDISLEEDAEGSSPSSPQRVAADGGEAVPGSALKPNFMDIDLNVVDDDDGVAAGKLSGRGDSSMEVSSGRAERFSVDLNCIGNEDASPHHACGSSGLGIAPRGTSSLRNYPDGYSDFLIMGSRAQDERRELFTENSQAFLGSILCVDLAAGSRRPPPYPPISPPPPPPGYSGLSIGPGSFQYMVDPRGAAVVPQSAADTSSRAAAPSTLTSVGPPTLNLELDCTAALTGGRSLRQLPSSHPAAGTGMVLKRKEPDCGWEPCKLSTNR</sequence>
<evidence type="ECO:0000313" key="4">
    <source>
        <dbReference type="EMBL" id="CAA2623681.1"/>
    </source>
</evidence>
<protein>
    <recommendedName>
        <fullName evidence="3">TFIIS N-terminal domain-containing protein</fullName>
    </recommendedName>
</protein>
<feature type="region of interest" description="Disordered" evidence="2">
    <location>
        <begin position="146"/>
        <end position="356"/>
    </location>
</feature>
<feature type="domain" description="TFIIS N-terminal" evidence="3">
    <location>
        <begin position="80"/>
        <end position="153"/>
    </location>
</feature>
<keyword evidence="5" id="KW-1185">Reference proteome</keyword>
<dbReference type="EMBL" id="CACRZD030000007">
    <property type="protein sequence ID" value="CAA6663216.1"/>
    <property type="molecule type" value="Genomic_DNA"/>
</dbReference>
<comment type="subcellular location">
    <subcellularLocation>
        <location evidence="1">Nucleus</location>
    </subcellularLocation>
</comment>
<dbReference type="SUPFAM" id="SSF47676">
    <property type="entry name" value="Conserved domain common to transcription factors TFIIS, elongin A, CRSP70"/>
    <property type="match status" value="1"/>
</dbReference>
<dbReference type="PANTHER" id="PTHR47292">
    <property type="entry name" value="TRANSCRIPTION ELONGATION FACTOR (TFIIS) FAMILY PROTEIN-RELATED"/>
    <property type="match status" value="1"/>
</dbReference>
<dbReference type="PANTHER" id="PTHR47292:SF1">
    <property type="entry name" value="TRANSCRIPTION ELONGATION FACTOR (TFIIS) FAMILY PROTEIN"/>
    <property type="match status" value="1"/>
</dbReference>
<organism evidence="4">
    <name type="scientific">Spirodela intermedia</name>
    <name type="common">Intermediate duckweed</name>
    <dbReference type="NCBI Taxonomy" id="51605"/>
    <lineage>
        <taxon>Eukaryota</taxon>
        <taxon>Viridiplantae</taxon>
        <taxon>Streptophyta</taxon>
        <taxon>Embryophyta</taxon>
        <taxon>Tracheophyta</taxon>
        <taxon>Spermatophyta</taxon>
        <taxon>Magnoliopsida</taxon>
        <taxon>Liliopsida</taxon>
        <taxon>Araceae</taxon>
        <taxon>Lemnoideae</taxon>
        <taxon>Spirodela</taxon>
    </lineage>
</organism>
<accession>A0A7I8IZ02</accession>
<evidence type="ECO:0000256" key="2">
    <source>
        <dbReference type="SAM" id="MobiDB-lite"/>
    </source>
</evidence>
<feature type="compositionally biased region" description="Basic and acidic residues" evidence="2">
    <location>
        <begin position="238"/>
        <end position="258"/>
    </location>
</feature>
<dbReference type="Gene3D" id="1.20.930.10">
    <property type="entry name" value="Conserved domain common to transcription factors TFIIS, elongin A, CRSP70"/>
    <property type="match status" value="1"/>
</dbReference>
<evidence type="ECO:0000259" key="3">
    <source>
        <dbReference type="PROSITE" id="PS51319"/>
    </source>
</evidence>
<dbReference type="Pfam" id="PF08711">
    <property type="entry name" value="Med26"/>
    <property type="match status" value="1"/>
</dbReference>
<dbReference type="GO" id="GO:0005634">
    <property type="term" value="C:nucleus"/>
    <property type="evidence" value="ECO:0007669"/>
    <property type="project" value="UniProtKB-SubCell"/>
</dbReference>
<gene>
    <name evidence="4" type="ORF">SI7747_07009601</name>
</gene>
<dbReference type="InterPro" id="IPR035441">
    <property type="entry name" value="TFIIS/LEDGF_dom_sf"/>
</dbReference>
<reference evidence="4 5" key="1">
    <citation type="submission" date="2019-12" db="EMBL/GenBank/DDBJ databases">
        <authorList>
            <person name="Scholz U."/>
            <person name="Mascher M."/>
            <person name="Fiebig A."/>
        </authorList>
    </citation>
    <scope>NUCLEOTIDE SEQUENCE</scope>
</reference>
<dbReference type="AlphaFoldDB" id="A0A7I8IZ02"/>
<proteinExistence type="predicted"/>
<name>A0A7I8IZ02_SPIIN</name>
<evidence type="ECO:0000313" key="5">
    <source>
        <dbReference type="Proteomes" id="UP001189122"/>
    </source>
</evidence>
<dbReference type="PROSITE" id="PS51319">
    <property type="entry name" value="TFIIS_N"/>
    <property type="match status" value="1"/>
</dbReference>
<dbReference type="Proteomes" id="UP001189122">
    <property type="component" value="Unassembled WGS sequence"/>
</dbReference>
<feature type="compositionally biased region" description="Basic and acidic residues" evidence="2">
    <location>
        <begin position="281"/>
        <end position="293"/>
    </location>
</feature>
<dbReference type="InterPro" id="IPR017923">
    <property type="entry name" value="TFIIS_N"/>
</dbReference>
<keyword evidence="1" id="KW-0539">Nucleus</keyword>